<keyword evidence="1" id="KW-0472">Membrane</keyword>
<sequence>MTDYLDTLTAVGEVPPPSAETLARAQTAVREAAAGPLRPRRRVPLVALGVGAAVAVVAVVGAVVLGPEQDAPPVAGNQPSAPTVPAVPTGPTPSYRAGGAESCVAAPEGEWLRKQAFAFDGTVLAIEEPSAGHSLFIRRGYTMVTFKVNHWYKAGTADQVRVLVPGPVDPQWAKNMSEAGLYFEVGSRLLVSGQLLGGEQAASSCGFSRPYDEGTARKWAGTFGK</sequence>
<reference evidence="2 3" key="1">
    <citation type="journal article" date="2019" name="Int. J. Syst. Evol. Microbiol.">
        <title>The Global Catalogue of Microorganisms (GCM) 10K type strain sequencing project: providing services to taxonomists for standard genome sequencing and annotation.</title>
        <authorList>
            <consortium name="The Broad Institute Genomics Platform"/>
            <consortium name="The Broad Institute Genome Sequencing Center for Infectious Disease"/>
            <person name="Wu L."/>
            <person name="Ma J."/>
        </authorList>
    </citation>
    <scope>NUCLEOTIDE SEQUENCE [LARGE SCALE GENOMIC DNA]</scope>
    <source>
        <strain evidence="2 3">JCM 10977</strain>
    </source>
</reference>
<gene>
    <name evidence="2" type="ORF">GCM10009554_08020</name>
</gene>
<dbReference type="Gene3D" id="2.40.50.120">
    <property type="match status" value="1"/>
</dbReference>
<dbReference type="RefSeq" id="WP_343964869.1">
    <property type="nucleotide sequence ID" value="NZ_BAAAHK010000002.1"/>
</dbReference>
<keyword evidence="1" id="KW-0812">Transmembrane</keyword>
<evidence type="ECO:0000313" key="2">
    <source>
        <dbReference type="EMBL" id="GAA0927231.1"/>
    </source>
</evidence>
<comment type="caution">
    <text evidence="2">The sequence shown here is derived from an EMBL/GenBank/DDBJ whole genome shotgun (WGS) entry which is preliminary data.</text>
</comment>
<dbReference type="EMBL" id="BAAAHK010000002">
    <property type="protein sequence ID" value="GAA0927231.1"/>
    <property type="molecule type" value="Genomic_DNA"/>
</dbReference>
<feature type="transmembrane region" description="Helical" evidence="1">
    <location>
        <begin position="45"/>
        <end position="65"/>
    </location>
</feature>
<protein>
    <submittedName>
        <fullName evidence="2">Uncharacterized protein</fullName>
    </submittedName>
</protein>
<keyword evidence="1" id="KW-1133">Transmembrane helix</keyword>
<accession>A0ABN1PGH4</accession>
<organism evidence="2 3">
    <name type="scientific">Kribbella koreensis</name>
    <dbReference type="NCBI Taxonomy" id="57909"/>
    <lineage>
        <taxon>Bacteria</taxon>
        <taxon>Bacillati</taxon>
        <taxon>Actinomycetota</taxon>
        <taxon>Actinomycetes</taxon>
        <taxon>Propionibacteriales</taxon>
        <taxon>Kribbellaceae</taxon>
        <taxon>Kribbella</taxon>
    </lineage>
</organism>
<dbReference type="InterPro" id="IPR008993">
    <property type="entry name" value="TIMP-like_OB-fold"/>
</dbReference>
<keyword evidence="3" id="KW-1185">Reference proteome</keyword>
<evidence type="ECO:0000256" key="1">
    <source>
        <dbReference type="SAM" id="Phobius"/>
    </source>
</evidence>
<name>A0ABN1PGH4_9ACTN</name>
<dbReference type="Proteomes" id="UP001500542">
    <property type="component" value="Unassembled WGS sequence"/>
</dbReference>
<proteinExistence type="predicted"/>
<dbReference type="SUPFAM" id="SSF50242">
    <property type="entry name" value="TIMP-like"/>
    <property type="match status" value="1"/>
</dbReference>
<evidence type="ECO:0000313" key="3">
    <source>
        <dbReference type="Proteomes" id="UP001500542"/>
    </source>
</evidence>